<evidence type="ECO:0000313" key="4">
    <source>
        <dbReference type="EMBL" id="MCD7464729.1"/>
    </source>
</evidence>
<accession>A0ABS8T065</accession>
<gene>
    <name evidence="4" type="primary">MED25_2</name>
    <name evidence="4" type="ORF">HAX54_053306</name>
</gene>
<dbReference type="PANTHER" id="PTHR12433:SF11">
    <property type="entry name" value="MEDIATOR OF RNA POLYMERASE II TRANSCRIPTION SUBUNIT 25"/>
    <property type="match status" value="1"/>
</dbReference>
<dbReference type="Proteomes" id="UP000823775">
    <property type="component" value="Unassembled WGS sequence"/>
</dbReference>
<protein>
    <recommendedName>
        <fullName evidence="2">Mediator of RNA polymerase II transcription subunit 25</fullName>
    </recommendedName>
</protein>
<reference evidence="4 5" key="1">
    <citation type="journal article" date="2021" name="BMC Genomics">
        <title>Datura genome reveals duplications of psychoactive alkaloid biosynthetic genes and high mutation rate following tissue culture.</title>
        <authorList>
            <person name="Rajewski A."/>
            <person name="Carter-House D."/>
            <person name="Stajich J."/>
            <person name="Litt A."/>
        </authorList>
    </citation>
    <scope>NUCLEOTIDE SEQUENCE [LARGE SCALE GENOMIC DNA]</scope>
    <source>
        <strain evidence="4">AR-01</strain>
    </source>
</reference>
<dbReference type="InterPro" id="IPR021419">
    <property type="entry name" value="Mediator_Med25_VWA"/>
</dbReference>
<comment type="caution">
    <text evidence="4">The sequence shown here is derived from an EMBL/GenBank/DDBJ whole genome shotgun (WGS) entry which is preliminary data.</text>
</comment>
<evidence type="ECO:0000259" key="3">
    <source>
        <dbReference type="Pfam" id="PF11265"/>
    </source>
</evidence>
<evidence type="ECO:0000256" key="1">
    <source>
        <dbReference type="ARBA" id="ARBA00009102"/>
    </source>
</evidence>
<feature type="domain" description="Mediator of RNA polymerase II transcription subunit 25 von Willebrand factor type A" evidence="3">
    <location>
        <begin position="11"/>
        <end position="76"/>
    </location>
</feature>
<evidence type="ECO:0000256" key="2">
    <source>
        <dbReference type="ARBA" id="ARBA00019694"/>
    </source>
</evidence>
<name>A0ABS8T065_DATST</name>
<organism evidence="4 5">
    <name type="scientific">Datura stramonium</name>
    <name type="common">Jimsonweed</name>
    <name type="synonym">Common thornapple</name>
    <dbReference type="NCBI Taxonomy" id="4076"/>
    <lineage>
        <taxon>Eukaryota</taxon>
        <taxon>Viridiplantae</taxon>
        <taxon>Streptophyta</taxon>
        <taxon>Embryophyta</taxon>
        <taxon>Tracheophyta</taxon>
        <taxon>Spermatophyta</taxon>
        <taxon>Magnoliopsida</taxon>
        <taxon>eudicotyledons</taxon>
        <taxon>Gunneridae</taxon>
        <taxon>Pentapetalae</taxon>
        <taxon>asterids</taxon>
        <taxon>lamiids</taxon>
        <taxon>Solanales</taxon>
        <taxon>Solanaceae</taxon>
        <taxon>Solanoideae</taxon>
        <taxon>Datureae</taxon>
        <taxon>Datura</taxon>
    </lineage>
</organism>
<dbReference type="EMBL" id="JACEIK010000989">
    <property type="protein sequence ID" value="MCD7464729.1"/>
    <property type="molecule type" value="Genomic_DNA"/>
</dbReference>
<proteinExistence type="inferred from homology"/>
<comment type="similarity">
    <text evidence="1">Belongs to the Mediator complex subunit 25 family.</text>
</comment>
<feature type="non-terminal residue" evidence="4">
    <location>
        <position position="1"/>
    </location>
</feature>
<evidence type="ECO:0000313" key="5">
    <source>
        <dbReference type="Proteomes" id="UP000823775"/>
    </source>
</evidence>
<dbReference type="Pfam" id="PF11265">
    <property type="entry name" value="Med25_VWA"/>
    <property type="match status" value="1"/>
</dbReference>
<sequence length="84" mass="9080">CFFGAESTSQKSPAASAEASLVMFNTHGSYSACLVQRSGWTRDMDIFFQWLSAIPFSGGGFNDSAVAEGLAEALMVRFTAHKMF</sequence>
<dbReference type="PANTHER" id="PTHR12433">
    <property type="entry name" value="MEDIATOR OF RNA POLYMERASE II TRANSCRIPTION SUBUNIT 25"/>
    <property type="match status" value="1"/>
</dbReference>
<keyword evidence="5" id="KW-1185">Reference proteome</keyword>